<sequence>MDRIALALIVSGLVVILSIVATVLGGTQGTLADLTAPGAALGGLVIVSGLAILERRAFLTVRRVPGRPVSA</sequence>
<feature type="transmembrane region" description="Helical" evidence="1">
    <location>
        <begin position="35"/>
        <end position="53"/>
    </location>
</feature>
<keyword evidence="1" id="KW-0472">Membrane</keyword>
<accession>A0A502GBX2</accession>
<dbReference type="EMBL" id="RCZP01000003">
    <property type="protein sequence ID" value="TPG59589.1"/>
    <property type="molecule type" value="Genomic_DNA"/>
</dbReference>
<keyword evidence="3" id="KW-1185">Reference proteome</keyword>
<proteinExistence type="predicted"/>
<evidence type="ECO:0000256" key="1">
    <source>
        <dbReference type="SAM" id="Phobius"/>
    </source>
</evidence>
<dbReference type="AlphaFoldDB" id="A0A502GBX2"/>
<evidence type="ECO:0000313" key="2">
    <source>
        <dbReference type="EMBL" id="TPG59589.1"/>
    </source>
</evidence>
<protein>
    <submittedName>
        <fullName evidence="2">Uncharacterized protein</fullName>
    </submittedName>
</protein>
<keyword evidence="1" id="KW-0812">Transmembrane</keyword>
<dbReference type="RefSeq" id="WP_140881683.1">
    <property type="nucleotide sequence ID" value="NZ_RCZP01000003.1"/>
</dbReference>
<keyword evidence="1" id="KW-1133">Transmembrane helix</keyword>
<reference evidence="2 3" key="1">
    <citation type="journal article" date="2019" name="Environ. Microbiol.">
        <title>Species interactions and distinct microbial communities in high Arctic permafrost affected cryosols are associated with the CH4 and CO2 gas fluxes.</title>
        <authorList>
            <person name="Altshuler I."/>
            <person name="Hamel J."/>
            <person name="Turney S."/>
            <person name="Magnuson E."/>
            <person name="Levesque R."/>
            <person name="Greer C."/>
            <person name="Whyte L.G."/>
        </authorList>
    </citation>
    <scope>NUCLEOTIDE SEQUENCE [LARGE SCALE GENOMIC DNA]</scope>
    <source>
        <strain evidence="2 3">S9.3B</strain>
    </source>
</reference>
<evidence type="ECO:0000313" key="3">
    <source>
        <dbReference type="Proteomes" id="UP000317078"/>
    </source>
</evidence>
<gene>
    <name evidence="2" type="ORF">EAH89_04935</name>
</gene>
<organism evidence="2 3">
    <name type="scientific">Muricoccus nepalensis</name>
    <dbReference type="NCBI Taxonomy" id="1854500"/>
    <lineage>
        <taxon>Bacteria</taxon>
        <taxon>Pseudomonadati</taxon>
        <taxon>Pseudomonadota</taxon>
        <taxon>Alphaproteobacteria</taxon>
        <taxon>Acetobacterales</taxon>
        <taxon>Roseomonadaceae</taxon>
        <taxon>Muricoccus</taxon>
    </lineage>
</organism>
<dbReference type="Proteomes" id="UP000317078">
    <property type="component" value="Unassembled WGS sequence"/>
</dbReference>
<dbReference type="OrthoDB" id="9987047at2"/>
<name>A0A502GBX2_9PROT</name>
<comment type="caution">
    <text evidence="2">The sequence shown here is derived from an EMBL/GenBank/DDBJ whole genome shotgun (WGS) entry which is preliminary data.</text>
</comment>